<dbReference type="Gene3D" id="3.40.190.10">
    <property type="entry name" value="Periplasmic binding protein-like II"/>
    <property type="match status" value="2"/>
</dbReference>
<protein>
    <submittedName>
        <fullName evidence="6">Amino acid ABC transporter substrate-binding protein, PAAT family</fullName>
    </submittedName>
</protein>
<dbReference type="PANTHER" id="PTHR30085:SF2">
    <property type="entry name" value="GLUTAMATE_ASPARTATE IMPORT SOLUTE-BINDING PROTEIN"/>
    <property type="match status" value="1"/>
</dbReference>
<evidence type="ECO:0000313" key="7">
    <source>
        <dbReference type="Proteomes" id="UP000236743"/>
    </source>
</evidence>
<dbReference type="PANTHER" id="PTHR30085">
    <property type="entry name" value="AMINO ACID ABC TRANSPORTER PERMEASE"/>
    <property type="match status" value="1"/>
</dbReference>
<dbReference type="OrthoDB" id="7240770at2"/>
<sequence length="291" mass="31781">MTKTAIVAGAILGAAFALTLGSASAQEFYGALKKIKDSGTIIIGHNEDSPPFASFGADGKPLGYSIDICNKIAAAAKAELKLDNLTIKYQAVNGQTRTPLLVNGTVDLVCATTTNTFSRQKQVDFLNTMFVTGNRLLVKKNSGIKEIEDLKGKVVSANQGTTNEKVLNELNQKLNLGIKVLSTKDQPQGWIALETDRTDAHMTDEVVEYGLIAKAKNPDQYAVVGRLLSFDPYAVVIRRDDSAFRSLGNRVLADLYRSGEWEQIYTKWMSTIGQPLSPELKLLMSMQNYPD</sequence>
<feature type="chain" id="PRO_5009291975" evidence="4">
    <location>
        <begin position="26"/>
        <end position="291"/>
    </location>
</feature>
<evidence type="ECO:0000256" key="3">
    <source>
        <dbReference type="ARBA" id="ARBA00022729"/>
    </source>
</evidence>
<gene>
    <name evidence="6" type="ORF">SAMN04488115_10528</name>
</gene>
<dbReference type="GO" id="GO:0030288">
    <property type="term" value="C:outer membrane-bounded periplasmic space"/>
    <property type="evidence" value="ECO:0007669"/>
    <property type="project" value="TreeGrafter"/>
</dbReference>
<dbReference type="Pfam" id="PF00497">
    <property type="entry name" value="SBP_bac_3"/>
    <property type="match status" value="1"/>
</dbReference>
<dbReference type="SUPFAM" id="SSF53850">
    <property type="entry name" value="Periplasmic binding protein-like II"/>
    <property type="match status" value="1"/>
</dbReference>
<dbReference type="CDD" id="cd13688">
    <property type="entry name" value="PBP2_GltI_DEBP"/>
    <property type="match status" value="1"/>
</dbReference>
<accession>A0A1H5ZW05</accession>
<dbReference type="GO" id="GO:0006865">
    <property type="term" value="P:amino acid transport"/>
    <property type="evidence" value="ECO:0007669"/>
    <property type="project" value="TreeGrafter"/>
</dbReference>
<dbReference type="Proteomes" id="UP000236743">
    <property type="component" value="Unassembled WGS sequence"/>
</dbReference>
<evidence type="ECO:0000256" key="1">
    <source>
        <dbReference type="ARBA" id="ARBA00010333"/>
    </source>
</evidence>
<dbReference type="InterPro" id="IPR001638">
    <property type="entry name" value="Solute-binding_3/MltF_N"/>
</dbReference>
<evidence type="ECO:0000256" key="2">
    <source>
        <dbReference type="ARBA" id="ARBA00022448"/>
    </source>
</evidence>
<evidence type="ECO:0000256" key="4">
    <source>
        <dbReference type="SAM" id="SignalP"/>
    </source>
</evidence>
<dbReference type="InterPro" id="IPR051455">
    <property type="entry name" value="Bact_solute-bind_prot3"/>
</dbReference>
<feature type="signal peptide" evidence="4">
    <location>
        <begin position="1"/>
        <end position="25"/>
    </location>
</feature>
<dbReference type="GO" id="GO:0005576">
    <property type="term" value="C:extracellular region"/>
    <property type="evidence" value="ECO:0007669"/>
    <property type="project" value="TreeGrafter"/>
</dbReference>
<feature type="domain" description="Solute-binding protein family 3/N-terminal" evidence="5">
    <location>
        <begin position="40"/>
        <end position="272"/>
    </location>
</feature>
<organism evidence="6 7">
    <name type="scientific">Bosea lathyri</name>
    <dbReference type="NCBI Taxonomy" id="1036778"/>
    <lineage>
        <taxon>Bacteria</taxon>
        <taxon>Pseudomonadati</taxon>
        <taxon>Pseudomonadota</taxon>
        <taxon>Alphaproteobacteria</taxon>
        <taxon>Hyphomicrobiales</taxon>
        <taxon>Boseaceae</taxon>
        <taxon>Bosea</taxon>
    </lineage>
</organism>
<comment type="similarity">
    <text evidence="1">Belongs to the bacterial solute-binding protein 3 family.</text>
</comment>
<dbReference type="EMBL" id="FNUY01000005">
    <property type="protein sequence ID" value="SEG39965.1"/>
    <property type="molecule type" value="Genomic_DNA"/>
</dbReference>
<keyword evidence="7" id="KW-1185">Reference proteome</keyword>
<evidence type="ECO:0000313" key="6">
    <source>
        <dbReference type="EMBL" id="SEG39965.1"/>
    </source>
</evidence>
<keyword evidence="3 4" id="KW-0732">Signal</keyword>
<evidence type="ECO:0000259" key="5">
    <source>
        <dbReference type="SMART" id="SM00062"/>
    </source>
</evidence>
<reference evidence="6 7" key="1">
    <citation type="submission" date="2016-10" db="EMBL/GenBank/DDBJ databases">
        <authorList>
            <person name="de Groot N.N."/>
        </authorList>
    </citation>
    <scope>NUCLEOTIDE SEQUENCE [LARGE SCALE GENOMIC DNA]</scope>
    <source>
        <strain evidence="6 7">DSM 26656</strain>
    </source>
</reference>
<dbReference type="AlphaFoldDB" id="A0A1H5ZW05"/>
<proteinExistence type="inferred from homology"/>
<keyword evidence="2" id="KW-0813">Transport</keyword>
<dbReference type="RefSeq" id="WP_103872957.1">
    <property type="nucleotide sequence ID" value="NZ_FNUY01000005.1"/>
</dbReference>
<dbReference type="SMART" id="SM00062">
    <property type="entry name" value="PBPb"/>
    <property type="match status" value="1"/>
</dbReference>
<name>A0A1H5ZW05_9HYPH</name>